<dbReference type="InterPro" id="IPR011993">
    <property type="entry name" value="PH-like_dom_sf"/>
</dbReference>
<dbReference type="GO" id="GO:0004867">
    <property type="term" value="F:serine-type endopeptidase inhibitor activity"/>
    <property type="evidence" value="ECO:0007669"/>
    <property type="project" value="UniProtKB-KW"/>
</dbReference>
<dbReference type="Pfam" id="PF12924">
    <property type="entry name" value="APP_Cu_bd"/>
    <property type="match status" value="1"/>
</dbReference>
<evidence type="ECO:0000256" key="13">
    <source>
        <dbReference type="SAM" id="MobiDB-lite"/>
    </source>
</evidence>
<dbReference type="PROSITE" id="PS51869">
    <property type="entry name" value="APP_E1"/>
    <property type="match status" value="1"/>
</dbReference>
<dbReference type="FunFam" id="1.20.120.770:FF:000001">
    <property type="entry name" value="Amyloid beta A4 protein-like isoform 1"/>
    <property type="match status" value="1"/>
</dbReference>
<keyword evidence="6" id="KW-0722">Serine protease inhibitor</keyword>
<dbReference type="PRINTS" id="PR00759">
    <property type="entry name" value="BASICPTASE"/>
</dbReference>
<dbReference type="InterPro" id="IPR008154">
    <property type="entry name" value="Amyloid_glyco_extra"/>
</dbReference>
<dbReference type="PANTHER" id="PTHR23103:SF14">
    <property type="entry name" value="AMYLOID BETA PRECURSOR LIKE PROTEIN 2"/>
    <property type="match status" value="1"/>
</dbReference>
<feature type="disulfide bond" evidence="12">
    <location>
        <begin position="156"/>
        <end position="186"/>
    </location>
</feature>
<dbReference type="SMART" id="SM00006">
    <property type="entry name" value="A4_EXTRA"/>
    <property type="match status" value="1"/>
</dbReference>
<dbReference type="STRING" id="55544.A0A4D9EFA3"/>
<evidence type="ECO:0000256" key="14">
    <source>
        <dbReference type="SAM" id="Phobius"/>
    </source>
</evidence>
<dbReference type="InterPro" id="IPR019744">
    <property type="entry name" value="APP_CUBD_CS"/>
</dbReference>
<dbReference type="InterPro" id="IPR020901">
    <property type="entry name" value="Prtase_inh_Kunz-CS"/>
</dbReference>
<dbReference type="Gene3D" id="3.30.1490.140">
    <property type="entry name" value="Amyloidogenic glycoprotein, copper-binding domain"/>
    <property type="match status" value="1"/>
</dbReference>
<dbReference type="CDD" id="cd21709">
    <property type="entry name" value="JMTM_APLP2"/>
    <property type="match status" value="1"/>
</dbReference>
<comment type="similarity">
    <text evidence="12">Belongs to the APP family.</text>
</comment>
<dbReference type="Proteomes" id="UP000297703">
    <property type="component" value="Unassembled WGS sequence"/>
</dbReference>
<evidence type="ECO:0000313" key="19">
    <source>
        <dbReference type="EMBL" id="TFK06338.1"/>
    </source>
</evidence>
<dbReference type="Gene3D" id="2.30.29.30">
    <property type="entry name" value="Pleckstrin-homology domain (PH domain)/Phosphotyrosine-binding domain (PTB)"/>
    <property type="match status" value="1"/>
</dbReference>
<dbReference type="Pfam" id="PF12925">
    <property type="entry name" value="APP_E2"/>
    <property type="match status" value="1"/>
</dbReference>
<keyword evidence="10 12" id="KW-1015">Disulfide bond</keyword>
<keyword evidence="20" id="KW-1185">Reference proteome</keyword>
<gene>
    <name evidence="19" type="ORF">DR999_PMT10951</name>
</gene>
<dbReference type="InterPro" id="IPR036454">
    <property type="entry name" value="Amyloid_glyco_heparin-bd_sf"/>
</dbReference>
<dbReference type="InterPro" id="IPR015849">
    <property type="entry name" value="Amyloid_glyco_heparin-bd"/>
</dbReference>
<dbReference type="InterPro" id="IPR008155">
    <property type="entry name" value="Amyloid_glyco"/>
</dbReference>
<evidence type="ECO:0000256" key="1">
    <source>
        <dbReference type="ARBA" id="ARBA00004479"/>
    </source>
</evidence>
<dbReference type="InterPro" id="IPR036176">
    <property type="entry name" value="E2_sf"/>
</dbReference>
<feature type="disulfide bond" evidence="12">
    <location>
        <begin position="110"/>
        <end position="117"/>
    </location>
</feature>
<dbReference type="InterPro" id="IPR011178">
    <property type="entry name" value="Amyloid_glyco_Cu-bd"/>
</dbReference>
<dbReference type="Pfam" id="PF02177">
    <property type="entry name" value="APP_N"/>
    <property type="match status" value="1"/>
</dbReference>
<evidence type="ECO:0000259" key="16">
    <source>
        <dbReference type="PROSITE" id="PS50279"/>
    </source>
</evidence>
<comment type="caution">
    <text evidence="19">The sequence shown here is derived from an EMBL/GenBank/DDBJ whole genome shotgun (WGS) entry which is preliminary data.</text>
</comment>
<evidence type="ECO:0000256" key="7">
    <source>
        <dbReference type="ARBA" id="ARBA00022989"/>
    </source>
</evidence>
<evidence type="ECO:0000256" key="6">
    <source>
        <dbReference type="ARBA" id="ARBA00022900"/>
    </source>
</evidence>
<evidence type="ECO:0000259" key="17">
    <source>
        <dbReference type="PROSITE" id="PS51869"/>
    </source>
</evidence>
<dbReference type="PROSITE" id="PS51870">
    <property type="entry name" value="APP_E2"/>
    <property type="match status" value="1"/>
</dbReference>
<dbReference type="GO" id="GO:0099503">
    <property type="term" value="C:secretory vesicle"/>
    <property type="evidence" value="ECO:0007669"/>
    <property type="project" value="UniProtKB-ARBA"/>
</dbReference>
<organism evidence="19 20">
    <name type="scientific">Platysternon megacephalum</name>
    <name type="common">big-headed turtle</name>
    <dbReference type="NCBI Taxonomy" id="55544"/>
    <lineage>
        <taxon>Eukaryota</taxon>
        <taxon>Metazoa</taxon>
        <taxon>Chordata</taxon>
        <taxon>Craniata</taxon>
        <taxon>Vertebrata</taxon>
        <taxon>Euteleostomi</taxon>
        <taxon>Archelosauria</taxon>
        <taxon>Testudinata</taxon>
        <taxon>Testudines</taxon>
        <taxon>Cryptodira</taxon>
        <taxon>Durocryptodira</taxon>
        <taxon>Testudinoidea</taxon>
        <taxon>Platysternidae</taxon>
        <taxon>Platysternon</taxon>
    </lineage>
</organism>
<dbReference type="GO" id="GO:0043005">
    <property type="term" value="C:neuron projection"/>
    <property type="evidence" value="ECO:0007669"/>
    <property type="project" value="UniProtKB-ARBA"/>
</dbReference>
<dbReference type="SUPFAM" id="SSF56491">
    <property type="entry name" value="A heparin-binding domain"/>
    <property type="match status" value="1"/>
</dbReference>
<dbReference type="GO" id="GO:0009986">
    <property type="term" value="C:cell surface"/>
    <property type="evidence" value="ECO:0007669"/>
    <property type="project" value="UniProtKB-ARBA"/>
</dbReference>
<dbReference type="Gene3D" id="3.90.570.10">
    <property type="entry name" value="Amyloidogenic glycoprotein, heparin-binding domain"/>
    <property type="match status" value="1"/>
</dbReference>
<dbReference type="GO" id="GO:0051246">
    <property type="term" value="P:regulation of protein metabolic process"/>
    <property type="evidence" value="ECO:0007669"/>
    <property type="project" value="UniProtKB-ARBA"/>
</dbReference>
<dbReference type="InterPro" id="IPR024329">
    <property type="entry name" value="Amyloid_glyco_E2_domain"/>
</dbReference>
<dbReference type="FunFam" id="3.30.1490.140:FF:000001">
    <property type="entry name" value="Amyloid beta (A4) protein b"/>
    <property type="match status" value="1"/>
</dbReference>
<dbReference type="PROSITE" id="PS00320">
    <property type="entry name" value="APP_INTRA"/>
    <property type="match status" value="1"/>
</dbReference>
<dbReference type="GO" id="GO:0007417">
    <property type="term" value="P:central nervous system development"/>
    <property type="evidence" value="ECO:0007669"/>
    <property type="project" value="TreeGrafter"/>
</dbReference>
<name>A0A4D9EFA3_9SAUR</name>
<dbReference type="SUPFAM" id="SSF109843">
    <property type="entry name" value="CAPPD, an extracellular domain of amyloid beta A4 protein"/>
    <property type="match status" value="1"/>
</dbReference>
<comment type="caution">
    <text evidence="12">Lacks conserved residue(s) required for the propagation of feature annotation.</text>
</comment>
<keyword evidence="2" id="KW-0646">Protease inhibitor</keyword>
<keyword evidence="9 14" id="KW-0472">Membrane</keyword>
<feature type="domain" description="E1" evidence="17">
    <location>
        <begin position="40"/>
        <end position="201"/>
    </location>
</feature>
<evidence type="ECO:0000256" key="10">
    <source>
        <dbReference type="ARBA" id="ARBA00023157"/>
    </source>
</evidence>
<reference evidence="19 20" key="1">
    <citation type="submission" date="2019-04" db="EMBL/GenBank/DDBJ databases">
        <title>Draft genome of the big-headed turtle Platysternon megacephalum.</title>
        <authorList>
            <person name="Gong S."/>
        </authorList>
    </citation>
    <scope>NUCLEOTIDE SEQUENCE [LARGE SCALE GENOMIC DNA]</scope>
    <source>
        <strain evidence="19">DO16091913</strain>
        <tissue evidence="19">Muscle</tissue>
    </source>
</reference>
<dbReference type="GO" id="GO:0140677">
    <property type="term" value="F:molecular function activator activity"/>
    <property type="evidence" value="ECO:0007669"/>
    <property type="project" value="UniProtKB-ARBA"/>
</dbReference>
<reference evidence="19 20" key="2">
    <citation type="submission" date="2019-04" db="EMBL/GenBank/DDBJ databases">
        <title>The genome sequence of big-headed turtle.</title>
        <authorList>
            <person name="Gong S."/>
        </authorList>
    </citation>
    <scope>NUCLEOTIDE SEQUENCE [LARGE SCALE GENOMIC DNA]</scope>
    <source>
        <strain evidence="19">DO16091913</strain>
        <tissue evidence="19">Muscle</tissue>
    </source>
</reference>
<evidence type="ECO:0000256" key="4">
    <source>
        <dbReference type="ARBA" id="ARBA00022723"/>
    </source>
</evidence>
<dbReference type="AlphaFoldDB" id="A0A4D9EFA3"/>
<evidence type="ECO:0000259" key="18">
    <source>
        <dbReference type="PROSITE" id="PS51870"/>
    </source>
</evidence>
<dbReference type="SMART" id="SM00131">
    <property type="entry name" value="KU"/>
    <property type="match status" value="1"/>
</dbReference>
<dbReference type="GO" id="GO:0012505">
    <property type="term" value="C:endomembrane system"/>
    <property type="evidence" value="ECO:0007669"/>
    <property type="project" value="UniProtKB-ARBA"/>
</dbReference>
<dbReference type="Gene3D" id="6.10.250.1670">
    <property type="match status" value="1"/>
</dbReference>
<feature type="transmembrane region" description="Helical" evidence="14">
    <location>
        <begin position="692"/>
        <end position="714"/>
    </location>
</feature>
<feature type="disulfide bond" evidence="12">
    <location>
        <begin position="170"/>
        <end position="198"/>
    </location>
</feature>
<protein>
    <submittedName>
        <fullName evidence="19">Ribonuclease UK114</fullName>
    </submittedName>
</protein>
<evidence type="ECO:0000256" key="8">
    <source>
        <dbReference type="ARBA" id="ARBA00023008"/>
    </source>
</evidence>
<evidence type="ECO:0000256" key="5">
    <source>
        <dbReference type="ARBA" id="ARBA00022729"/>
    </source>
</evidence>
<dbReference type="GO" id="GO:0010604">
    <property type="term" value="P:positive regulation of macromolecule metabolic process"/>
    <property type="evidence" value="ECO:0007669"/>
    <property type="project" value="UniProtKB-ARBA"/>
</dbReference>
<dbReference type="SUPFAM" id="SSF57362">
    <property type="entry name" value="BPTI-like"/>
    <property type="match status" value="1"/>
</dbReference>
<dbReference type="PANTHER" id="PTHR23103">
    <property type="entry name" value="ALZHEIMER'S DISEASE BETA-AMYLOID RELATED"/>
    <property type="match status" value="1"/>
</dbReference>
<keyword evidence="11" id="KW-0325">Glycoprotein</keyword>
<dbReference type="Gene3D" id="1.20.120.770">
    <property type="entry name" value="Amyloid precursor protein, E2 domain"/>
    <property type="match status" value="1"/>
</dbReference>
<evidence type="ECO:0000256" key="3">
    <source>
        <dbReference type="ARBA" id="ARBA00022692"/>
    </source>
</evidence>
<evidence type="ECO:0000313" key="20">
    <source>
        <dbReference type="Proteomes" id="UP000297703"/>
    </source>
</evidence>
<dbReference type="GO" id="GO:0008201">
    <property type="term" value="F:heparin binding"/>
    <property type="evidence" value="ECO:0007669"/>
    <property type="project" value="UniProtKB-UniRule"/>
</dbReference>
<evidence type="ECO:0000256" key="11">
    <source>
        <dbReference type="ARBA" id="ARBA00023180"/>
    </source>
</evidence>
<keyword evidence="5 15" id="KW-0732">Signal</keyword>
<dbReference type="FunFam" id="4.10.410.10:FF:000003">
    <property type="entry name" value="amyloid-like protein 2 isoform X1"/>
    <property type="match status" value="1"/>
</dbReference>
<keyword evidence="8" id="KW-0186">Copper</keyword>
<feature type="domain" description="E2" evidence="18">
    <location>
        <begin position="365"/>
        <end position="556"/>
    </location>
</feature>
<dbReference type="InterPro" id="IPR019543">
    <property type="entry name" value="APP_amyloid_C"/>
</dbReference>
<proteinExistence type="inferred from homology"/>
<evidence type="ECO:0000256" key="9">
    <source>
        <dbReference type="ARBA" id="ARBA00023136"/>
    </source>
</evidence>
<dbReference type="EMBL" id="QXTE01000097">
    <property type="protein sequence ID" value="TFK06338.1"/>
    <property type="molecule type" value="Genomic_DNA"/>
</dbReference>
<dbReference type="PROSITE" id="PS00280">
    <property type="entry name" value="BPTI_KUNITZ_1"/>
    <property type="match status" value="1"/>
</dbReference>
<comment type="subcellular location">
    <subcellularLocation>
        <location evidence="1">Membrane</location>
        <topology evidence="1">Single-pass type I membrane protein</topology>
    </subcellularLocation>
</comment>
<feature type="chain" id="PRO_5020025948" evidence="15">
    <location>
        <begin position="26"/>
        <end position="761"/>
    </location>
</feature>
<dbReference type="PROSITE" id="PS00319">
    <property type="entry name" value="APP_CUBD"/>
    <property type="match status" value="1"/>
</dbReference>
<dbReference type="PROSITE" id="PS50279">
    <property type="entry name" value="BPTI_KUNITZ_2"/>
    <property type="match status" value="1"/>
</dbReference>
<dbReference type="GO" id="GO:0016020">
    <property type="term" value="C:membrane"/>
    <property type="evidence" value="ECO:0007669"/>
    <property type="project" value="UniProtKB-SubCell"/>
</dbReference>
<sequence length="761" mass="87071">MVASGELALLLLPLLALTGPAATLAGYIEALAANAGTGFAVAEPQIAMFCGKLNMHVNIQTGKWEPDTSGTKSCFGRKEEILQYCEEIYPELQITNVVEANQPVSIDNWCKKGKKQCKGHTHIVVPYKCLVGEFVSDVLLVPEKCRFFHKERMDVCESHQHWHTVAKEACLTEGMILHSYGMLLPCGVDQFHGTEYVCCPQTKIVDEALSKEEEDEDEDEDDDYDLYKSEFPTEPDVEDFTRTAVEEDEEEEDEEEEEVVEDRDYYYDNYKVDDYNEETPTESRNDRSLSEKEIISDMKAVCSQEAMTGPCRAVMPRWYFDLYKRKCIRFIYGGCGGNRNNFESEEYCMAVCKKMIPPTPVPTDDVDVYFETPADDNEHARFQKAKEQLEVRHHNRMDRVKKEWEEAEYESKNLPKAERQTLIQHFQAMVKSLEKEAASEKQQLVETHLARVEAMLNDRRRIALENYLAALQADPPRPHRILQALKRYVRAENKDRLHTIRHYQHVLAVDPEKAAQMKSQVMTHLHVIEERMNQSLSLLYKVPYVAEEIQDEIDELLQEQRADMDQFTSSISESQVDVRVSSEESEEIPLQEGKPFRPFQVKTFPALPGNEDPQPDLYHPMKKGSGMADLGGLIGAEEKVINSKNKVDENVVIDETLDVKEMIFNAERVGGLVDEPDNESSLREDFSLSSSALIGLLVIAVAIATVIVISLVMLRKRQYGTISHGIVEVDPMLTPEERHLNKMQNHGYENPTYKYLEQMQI</sequence>
<dbReference type="Gene3D" id="4.10.410.10">
    <property type="entry name" value="Pancreatic trypsin inhibitor Kunitz domain"/>
    <property type="match status" value="1"/>
</dbReference>
<feature type="disulfide bond" evidence="12">
    <location>
        <begin position="145"/>
        <end position="199"/>
    </location>
</feature>
<dbReference type="InterPro" id="IPR036880">
    <property type="entry name" value="Kunitz_BPTI_sf"/>
</dbReference>
<dbReference type="CDD" id="cd22607">
    <property type="entry name" value="Kunitz_ABPP-like"/>
    <property type="match status" value="1"/>
</dbReference>
<keyword evidence="7 14" id="KW-1133">Transmembrane helix</keyword>
<dbReference type="FunFam" id="3.90.570.10:FF:000001">
    <property type="entry name" value="Amyloid beta A4 protein"/>
    <property type="match status" value="1"/>
</dbReference>
<dbReference type="GO" id="GO:0046914">
    <property type="term" value="F:transition metal ion binding"/>
    <property type="evidence" value="ECO:0007669"/>
    <property type="project" value="InterPro"/>
</dbReference>
<dbReference type="InterPro" id="IPR002223">
    <property type="entry name" value="Kunitz_BPTI"/>
</dbReference>
<feature type="disulfide bond" evidence="12">
    <location>
        <begin position="85"/>
        <end position="129"/>
    </location>
</feature>
<evidence type="ECO:0000256" key="15">
    <source>
        <dbReference type="SAM" id="SignalP"/>
    </source>
</evidence>
<evidence type="ECO:0000256" key="12">
    <source>
        <dbReference type="PROSITE-ProRule" id="PRU01217"/>
    </source>
</evidence>
<feature type="signal peptide" evidence="15">
    <location>
        <begin position="1"/>
        <end position="25"/>
    </location>
</feature>
<dbReference type="Pfam" id="PF00014">
    <property type="entry name" value="Kunitz_BPTI"/>
    <property type="match status" value="1"/>
</dbReference>
<keyword evidence="3 14" id="KW-0812">Transmembrane</keyword>
<evidence type="ECO:0000256" key="2">
    <source>
        <dbReference type="ARBA" id="ARBA00022690"/>
    </source>
</evidence>
<dbReference type="OrthoDB" id="6147836at2759"/>
<dbReference type="InterPro" id="IPR036669">
    <property type="entry name" value="Amyloid_Cu-bd_sf"/>
</dbReference>
<accession>A0A4D9EFA3</accession>
<dbReference type="PRINTS" id="PR00203">
    <property type="entry name" value="AMYLOIDA4"/>
</dbReference>
<keyword evidence="4" id="KW-0479">Metal-binding</keyword>
<dbReference type="GO" id="GO:0007409">
    <property type="term" value="P:axonogenesis"/>
    <property type="evidence" value="ECO:0007669"/>
    <property type="project" value="TreeGrafter"/>
</dbReference>
<feature type="region of interest" description="CuBD subdomain" evidence="12">
    <location>
        <begin position="143"/>
        <end position="201"/>
    </location>
</feature>
<feature type="region of interest" description="Disordered" evidence="13">
    <location>
        <begin position="208"/>
        <end position="231"/>
    </location>
</feature>
<dbReference type="Pfam" id="PF10515">
    <property type="entry name" value="APP_amyloid"/>
    <property type="match status" value="1"/>
</dbReference>
<feature type="region of interest" description="GFLD subdomain" evidence="12">
    <location>
        <begin position="40"/>
        <end position="135"/>
    </location>
</feature>
<dbReference type="InterPro" id="IPR019745">
    <property type="entry name" value="Amyloid_glyco_intracell_CS"/>
</dbReference>
<feature type="compositionally biased region" description="Acidic residues" evidence="13">
    <location>
        <begin position="212"/>
        <end position="224"/>
    </location>
</feature>
<dbReference type="SUPFAM" id="SSF89811">
    <property type="entry name" value="Amyloid beta a4 protein copper binding domain (domain 2)"/>
    <property type="match status" value="1"/>
</dbReference>
<feature type="domain" description="BPTI/Kunitz inhibitor" evidence="16">
    <location>
        <begin position="302"/>
        <end position="352"/>
    </location>
</feature>